<evidence type="ECO:0000313" key="1">
    <source>
        <dbReference type="EMBL" id="KAJ1370845.1"/>
    </source>
</evidence>
<dbReference type="Proteomes" id="UP001196413">
    <property type="component" value="Unassembled WGS sequence"/>
</dbReference>
<name>A0AAD5R7G6_PARTN</name>
<proteinExistence type="predicted"/>
<dbReference type="EMBL" id="JAHQIW010006866">
    <property type="protein sequence ID" value="KAJ1370845.1"/>
    <property type="molecule type" value="Genomic_DNA"/>
</dbReference>
<sequence length="68" mass="7126">MPVTLQALGLSSGTVELHALESGRAKNNDNLMAVLNASAQKSSHPRKHANYRAAIEYSKAIFGGSACA</sequence>
<gene>
    <name evidence="1" type="ORF">KIN20_032659</name>
</gene>
<comment type="caution">
    <text evidence="1">The sequence shown here is derived from an EMBL/GenBank/DDBJ whole genome shotgun (WGS) entry which is preliminary data.</text>
</comment>
<reference evidence="1" key="1">
    <citation type="submission" date="2021-06" db="EMBL/GenBank/DDBJ databases">
        <title>Parelaphostrongylus tenuis whole genome reference sequence.</title>
        <authorList>
            <person name="Garwood T.J."/>
            <person name="Larsen P.A."/>
            <person name="Fountain-Jones N.M."/>
            <person name="Garbe J.R."/>
            <person name="Macchietto M.G."/>
            <person name="Kania S.A."/>
            <person name="Gerhold R.W."/>
            <person name="Richards J.E."/>
            <person name="Wolf T.M."/>
        </authorList>
    </citation>
    <scope>NUCLEOTIDE SEQUENCE</scope>
    <source>
        <strain evidence="1">MNPRO001-30</strain>
        <tissue evidence="1">Meninges</tissue>
    </source>
</reference>
<protein>
    <submittedName>
        <fullName evidence="1">Uncharacterized protein</fullName>
    </submittedName>
</protein>
<dbReference type="AlphaFoldDB" id="A0AAD5R7G6"/>
<keyword evidence="2" id="KW-1185">Reference proteome</keyword>
<evidence type="ECO:0000313" key="2">
    <source>
        <dbReference type="Proteomes" id="UP001196413"/>
    </source>
</evidence>
<accession>A0AAD5R7G6</accession>
<organism evidence="1 2">
    <name type="scientific">Parelaphostrongylus tenuis</name>
    <name type="common">Meningeal worm</name>
    <dbReference type="NCBI Taxonomy" id="148309"/>
    <lineage>
        <taxon>Eukaryota</taxon>
        <taxon>Metazoa</taxon>
        <taxon>Ecdysozoa</taxon>
        <taxon>Nematoda</taxon>
        <taxon>Chromadorea</taxon>
        <taxon>Rhabditida</taxon>
        <taxon>Rhabditina</taxon>
        <taxon>Rhabditomorpha</taxon>
        <taxon>Strongyloidea</taxon>
        <taxon>Metastrongylidae</taxon>
        <taxon>Parelaphostrongylus</taxon>
    </lineage>
</organism>